<proteinExistence type="predicted"/>
<comment type="caution">
    <text evidence="1">The sequence shown here is derived from an EMBL/GenBank/DDBJ whole genome shotgun (WGS) entry which is preliminary data.</text>
</comment>
<evidence type="ECO:0000313" key="2">
    <source>
        <dbReference type="Proteomes" id="UP001501586"/>
    </source>
</evidence>
<reference evidence="2" key="1">
    <citation type="journal article" date="2019" name="Int. J. Syst. Evol. Microbiol.">
        <title>The Global Catalogue of Microorganisms (GCM) 10K type strain sequencing project: providing services to taxonomists for standard genome sequencing and annotation.</title>
        <authorList>
            <consortium name="The Broad Institute Genomics Platform"/>
            <consortium name="The Broad Institute Genome Sequencing Center for Infectious Disease"/>
            <person name="Wu L."/>
            <person name="Ma J."/>
        </authorList>
    </citation>
    <scope>NUCLEOTIDE SEQUENCE [LARGE SCALE GENOMIC DNA]</scope>
    <source>
        <strain evidence="2">JCM 17458</strain>
    </source>
</reference>
<protein>
    <submittedName>
        <fullName evidence="1">Uncharacterized protein</fullName>
    </submittedName>
</protein>
<dbReference type="EMBL" id="BAABAZ010000003">
    <property type="protein sequence ID" value="GAA4282711.1"/>
    <property type="molecule type" value="Genomic_DNA"/>
</dbReference>
<organism evidence="1 2">
    <name type="scientific">Brevibacterium daeguense</name>
    <dbReference type="NCBI Taxonomy" id="909936"/>
    <lineage>
        <taxon>Bacteria</taxon>
        <taxon>Bacillati</taxon>
        <taxon>Actinomycetota</taxon>
        <taxon>Actinomycetes</taxon>
        <taxon>Micrococcales</taxon>
        <taxon>Brevibacteriaceae</taxon>
        <taxon>Brevibacterium</taxon>
    </lineage>
</organism>
<accession>A0ABP8EFK5</accession>
<gene>
    <name evidence="1" type="ORF">GCM10022261_02420</name>
</gene>
<dbReference type="RefSeq" id="WP_236865232.1">
    <property type="nucleotide sequence ID" value="NZ_BAABAZ010000003.1"/>
</dbReference>
<evidence type="ECO:0000313" key="1">
    <source>
        <dbReference type="EMBL" id="GAA4282711.1"/>
    </source>
</evidence>
<dbReference type="Proteomes" id="UP001501586">
    <property type="component" value="Unassembled WGS sequence"/>
</dbReference>
<keyword evidence="2" id="KW-1185">Reference proteome</keyword>
<sequence length="108" mass="11659">MTAILPTDESARYPSPPRAEHLARAVSRGLAINPDVADVDTTILREGSEWSLSMTISLQNPQALERVVDTVTREIVPSVSQLLGDFPLRQDVSFTVADEKGESLALAG</sequence>
<name>A0ABP8EFK5_9MICO</name>